<evidence type="ECO:0000256" key="5">
    <source>
        <dbReference type="ARBA" id="ARBA00022679"/>
    </source>
</evidence>
<dbReference type="InterPro" id="IPR011032">
    <property type="entry name" value="GroES-like_sf"/>
</dbReference>
<evidence type="ECO:0000256" key="3">
    <source>
        <dbReference type="ARBA" id="ARBA00022450"/>
    </source>
</evidence>
<dbReference type="InterPro" id="IPR013154">
    <property type="entry name" value="ADH-like_N"/>
</dbReference>
<dbReference type="InterPro" id="IPR036291">
    <property type="entry name" value="NAD(P)-bd_dom_sf"/>
</dbReference>
<dbReference type="PANTHER" id="PTHR43775">
    <property type="entry name" value="FATTY ACID SYNTHASE"/>
    <property type="match status" value="1"/>
</dbReference>
<dbReference type="SUPFAM" id="SSF50129">
    <property type="entry name" value="GroES-like"/>
    <property type="match status" value="1"/>
</dbReference>
<dbReference type="Pfam" id="PF14765">
    <property type="entry name" value="PS-DH"/>
    <property type="match status" value="1"/>
</dbReference>
<keyword evidence="3" id="KW-0596">Phosphopantetheine</keyword>
<dbReference type="Gene3D" id="3.40.366.10">
    <property type="entry name" value="Malonyl-Coenzyme A Acyl Carrier Protein, domain 2"/>
    <property type="match status" value="1"/>
</dbReference>
<dbReference type="PROSITE" id="PS00606">
    <property type="entry name" value="KS3_1"/>
    <property type="match status" value="1"/>
</dbReference>
<dbReference type="InterPro" id="IPR020807">
    <property type="entry name" value="PKS_DH"/>
</dbReference>
<evidence type="ECO:0000256" key="4">
    <source>
        <dbReference type="ARBA" id="ARBA00022553"/>
    </source>
</evidence>
<feature type="domain" description="Ketosynthase family 3 (KS3)" evidence="11">
    <location>
        <begin position="4"/>
        <end position="426"/>
    </location>
</feature>
<dbReference type="GO" id="GO:0008270">
    <property type="term" value="F:zinc ion binding"/>
    <property type="evidence" value="ECO:0007669"/>
    <property type="project" value="InterPro"/>
</dbReference>
<dbReference type="InterPro" id="IPR002364">
    <property type="entry name" value="Quin_OxRdtase/zeta-crystal_CS"/>
</dbReference>
<dbReference type="InterPro" id="IPR020843">
    <property type="entry name" value="ER"/>
</dbReference>
<dbReference type="SMART" id="SM00825">
    <property type="entry name" value="PKS_KS"/>
    <property type="match status" value="1"/>
</dbReference>
<dbReference type="Pfam" id="PF00550">
    <property type="entry name" value="PP-binding"/>
    <property type="match status" value="1"/>
</dbReference>
<dbReference type="SUPFAM" id="SSF55048">
    <property type="entry name" value="Probable ACP-binding domain of malonyl-CoA ACP transacylase"/>
    <property type="match status" value="1"/>
</dbReference>
<dbReference type="SMART" id="SM00822">
    <property type="entry name" value="PKS_KR"/>
    <property type="match status" value="1"/>
</dbReference>
<dbReference type="InterPro" id="IPR016035">
    <property type="entry name" value="Acyl_Trfase/lysoPLipase"/>
</dbReference>
<dbReference type="Gene3D" id="3.30.70.3290">
    <property type="match status" value="1"/>
</dbReference>
<dbReference type="Gene3D" id="3.40.47.10">
    <property type="match status" value="1"/>
</dbReference>
<dbReference type="GO" id="GO:0004312">
    <property type="term" value="F:fatty acid synthase activity"/>
    <property type="evidence" value="ECO:0007669"/>
    <property type="project" value="TreeGrafter"/>
</dbReference>
<keyword evidence="4" id="KW-0597">Phosphoprotein</keyword>
<dbReference type="InterPro" id="IPR020841">
    <property type="entry name" value="PKS_Beta-ketoAc_synthase_dom"/>
</dbReference>
<evidence type="ECO:0000259" key="11">
    <source>
        <dbReference type="PROSITE" id="PS52004"/>
    </source>
</evidence>
<dbReference type="Gene3D" id="3.10.129.110">
    <property type="entry name" value="Polyketide synthase dehydratase"/>
    <property type="match status" value="1"/>
</dbReference>
<feature type="region of interest" description="N-terminal hotdog fold" evidence="9">
    <location>
        <begin position="899"/>
        <end position="1018"/>
    </location>
</feature>
<dbReference type="InterPro" id="IPR018201">
    <property type="entry name" value="Ketoacyl_synth_AS"/>
</dbReference>
<dbReference type="InterPro" id="IPR050091">
    <property type="entry name" value="PKS_NRPS_Biosynth_Enz"/>
</dbReference>
<proteinExistence type="inferred from homology"/>
<evidence type="ECO:0000259" key="10">
    <source>
        <dbReference type="PROSITE" id="PS50075"/>
    </source>
</evidence>
<dbReference type="SUPFAM" id="SSF51735">
    <property type="entry name" value="NAD(P)-binding Rossmann-fold domains"/>
    <property type="match status" value="3"/>
</dbReference>
<dbReference type="SMART" id="SM00829">
    <property type="entry name" value="PKS_ER"/>
    <property type="match status" value="1"/>
</dbReference>
<dbReference type="Pfam" id="PF16197">
    <property type="entry name" value="KAsynt_C_assoc"/>
    <property type="match status" value="1"/>
</dbReference>
<dbReference type="InterPro" id="IPR049551">
    <property type="entry name" value="PKS_DH_C"/>
</dbReference>
<keyword evidence="8" id="KW-0012">Acyltransferase</keyword>
<dbReference type="PROSITE" id="PS00012">
    <property type="entry name" value="PHOSPHOPANTETHEINE"/>
    <property type="match status" value="1"/>
</dbReference>
<dbReference type="InterPro" id="IPR014031">
    <property type="entry name" value="Ketoacyl_synth_C"/>
</dbReference>
<dbReference type="InterPro" id="IPR036736">
    <property type="entry name" value="ACP-like_sf"/>
</dbReference>
<dbReference type="PROSITE" id="PS52004">
    <property type="entry name" value="KS3_2"/>
    <property type="match status" value="1"/>
</dbReference>
<dbReference type="Pfam" id="PF08659">
    <property type="entry name" value="KR"/>
    <property type="match status" value="1"/>
</dbReference>
<accession>A0A1A9KIS7</accession>
<protein>
    <submittedName>
        <fullName evidence="13">Beta-ketoacyl synthase</fullName>
    </submittedName>
</protein>
<dbReference type="SMART" id="SM01294">
    <property type="entry name" value="PKS_PP_betabranch"/>
    <property type="match status" value="1"/>
</dbReference>
<dbReference type="PROSITE" id="PS50075">
    <property type="entry name" value="CARRIER"/>
    <property type="match status" value="1"/>
</dbReference>
<dbReference type="Gene3D" id="1.10.1200.10">
    <property type="entry name" value="ACP-like"/>
    <property type="match status" value="1"/>
</dbReference>
<dbReference type="Pfam" id="PF02801">
    <property type="entry name" value="Ketoacyl-synt_C"/>
    <property type="match status" value="1"/>
</dbReference>
<reference evidence="13 14" key="1">
    <citation type="submission" date="2016-05" db="EMBL/GenBank/DDBJ databases">
        <title>Genome Sequence of Pseudomonas citronellolis Strain SJTE-3, an Estrogens and Persistent Organic Pollutants degradation strain.</title>
        <authorList>
            <person name="Liang R."/>
        </authorList>
    </citation>
    <scope>NUCLEOTIDE SEQUENCE [LARGE SCALE GENOMIC DNA]</scope>
    <source>
        <strain evidence="13 14">SJTE-3</strain>
    </source>
</reference>
<dbReference type="Pfam" id="PF00698">
    <property type="entry name" value="Acyl_transf_1"/>
    <property type="match status" value="1"/>
</dbReference>
<dbReference type="Proteomes" id="UP000077748">
    <property type="component" value="Chromosome"/>
</dbReference>
<feature type="region of interest" description="C-terminal hotdog fold" evidence="9">
    <location>
        <begin position="1031"/>
        <end position="1177"/>
    </location>
</feature>
<evidence type="ECO:0000256" key="1">
    <source>
        <dbReference type="ARBA" id="ARBA00005194"/>
    </source>
</evidence>
<dbReference type="Pfam" id="PF08240">
    <property type="entry name" value="ADH_N"/>
    <property type="match status" value="1"/>
</dbReference>
<evidence type="ECO:0000313" key="14">
    <source>
        <dbReference type="Proteomes" id="UP000077748"/>
    </source>
</evidence>
<dbReference type="GO" id="GO:0031177">
    <property type="term" value="F:phosphopantetheine binding"/>
    <property type="evidence" value="ECO:0007669"/>
    <property type="project" value="InterPro"/>
</dbReference>
<dbReference type="InterPro" id="IPR057326">
    <property type="entry name" value="KR_dom"/>
</dbReference>
<dbReference type="FunFam" id="3.40.50.720:FF:000209">
    <property type="entry name" value="Polyketide synthase Pks12"/>
    <property type="match status" value="1"/>
</dbReference>
<dbReference type="CDD" id="cd05195">
    <property type="entry name" value="enoyl_red"/>
    <property type="match status" value="1"/>
</dbReference>
<dbReference type="PROSITE" id="PS01162">
    <property type="entry name" value="QOR_ZETA_CRYSTAL"/>
    <property type="match status" value="1"/>
</dbReference>
<keyword evidence="7" id="KW-0511">Multifunctional enzyme</keyword>
<dbReference type="GO" id="GO:0006633">
    <property type="term" value="P:fatty acid biosynthetic process"/>
    <property type="evidence" value="ECO:0007669"/>
    <property type="project" value="UniProtKB-UniPathway"/>
</dbReference>
<feature type="active site" description="Proton acceptor; for dehydratase activity" evidence="9">
    <location>
        <position position="928"/>
    </location>
</feature>
<feature type="active site" description="Proton donor; for dehydratase activity" evidence="9">
    <location>
        <position position="1092"/>
    </location>
</feature>
<evidence type="ECO:0000256" key="6">
    <source>
        <dbReference type="ARBA" id="ARBA00022857"/>
    </source>
</evidence>
<dbReference type="InterPro" id="IPR049900">
    <property type="entry name" value="PKS_mFAS_DH"/>
</dbReference>
<dbReference type="SMART" id="SM00827">
    <property type="entry name" value="PKS_AT"/>
    <property type="match status" value="1"/>
</dbReference>
<dbReference type="GO" id="GO:0004315">
    <property type="term" value="F:3-oxoacyl-[acyl-carrier-protein] synthase activity"/>
    <property type="evidence" value="ECO:0007669"/>
    <property type="project" value="InterPro"/>
</dbReference>
<keyword evidence="5" id="KW-0808">Transferase</keyword>
<dbReference type="Pfam" id="PF00109">
    <property type="entry name" value="ketoacyl-synt"/>
    <property type="match status" value="1"/>
</dbReference>
<dbReference type="CDD" id="cd00833">
    <property type="entry name" value="PKS"/>
    <property type="match status" value="1"/>
</dbReference>
<dbReference type="UniPathway" id="UPA00094"/>
<comment type="similarity">
    <text evidence="2">Belongs to the short-chain dehydrogenases/reductases (SDR) family.</text>
</comment>
<dbReference type="InterPro" id="IPR032821">
    <property type="entry name" value="PKS_assoc"/>
</dbReference>
<evidence type="ECO:0000256" key="2">
    <source>
        <dbReference type="ARBA" id="ARBA00006484"/>
    </source>
</evidence>
<evidence type="ECO:0000256" key="7">
    <source>
        <dbReference type="ARBA" id="ARBA00023268"/>
    </source>
</evidence>
<dbReference type="InterPro" id="IPR009081">
    <property type="entry name" value="PP-bd_ACP"/>
</dbReference>
<dbReference type="InterPro" id="IPR014043">
    <property type="entry name" value="Acyl_transferase_dom"/>
</dbReference>
<dbReference type="InterPro" id="IPR013968">
    <property type="entry name" value="PKS_KR"/>
</dbReference>
<dbReference type="InterPro" id="IPR013149">
    <property type="entry name" value="ADH-like_C"/>
</dbReference>
<dbReference type="InterPro" id="IPR042104">
    <property type="entry name" value="PKS_dehydratase_sf"/>
</dbReference>
<name>A0A1A9KIS7_9PSED</name>
<dbReference type="PROSITE" id="PS52019">
    <property type="entry name" value="PKS_MFAS_DH"/>
    <property type="match status" value="1"/>
</dbReference>
<dbReference type="InterPro" id="IPR049552">
    <property type="entry name" value="PKS_DH_N"/>
</dbReference>
<dbReference type="SMART" id="SM00826">
    <property type="entry name" value="PKS_DH"/>
    <property type="match status" value="1"/>
</dbReference>
<comment type="pathway">
    <text evidence="1">Lipid metabolism; fatty acid biosynthesis.</text>
</comment>
<sequence>MNKRKQIAVVSCSFRFPGSDTKSFWPELLAGRDFITQVDASRWEHDEFLHPDKANPATSYTFASGTLGDIRGFDAAFFNISPREAAIMDPQQRMLLEMGWETFENAGIRPSGMRGSDCGVFLGIAGVEQAYRLVEDLASIDAATATGNTMSIAANRLSFFYDLRGPSMAIDTACSSSLVAFHQACQAIASGEISQALTGGISLHMHPFGFMIFSKASMLSRAGRCQAFDAAGDGYARSEGGGLFLLKDYDQALADGNPILAVVAGSAVNTDGRKSSLTLPSADSQATLLGHVYAQAGIDPAQLDYLEAHGTGTAVGDPIETRAIGQALAQGRGPGNPLPIGSIKSNLGHLEAASGVAGLVKALHCLRERQVPATIGIRELNPNIPFADLNLDVVCENRPLKREGQLTIGVNSFGFGGANAHVILRSPEPVGAANEEVGPEPAQVPLLLSAKDEQGLRETARRLQQHLTANPDISLYDVAYQYLFRRDLHPQRLAILGRDRNEFLAALGDFADAEDAGESATTLACGRALDEPSGPVFVYSGNGCQWFGMGRALLGHPGFAATLAEVDALFQPLAGFSLRAELAGENGEGRYVQTEIAQPALFAVQVGVTRMLRDLGVEPVAVVGHSVGEVAAAWACGALSLADATAVIYHRSRLQGLTRGTGQMTAVGLGGEATAELLAELGLDDSLCVASENSSRGATVAGPVESLARLEAVLDERQVFARRLDLDYAFHSPAMNMIEQAVISDLAHIQPRSARIPFYSTVVGGELDGARLDSQYWWQNIRCPVMFQGALGALAGQAFNLFVEVGAHPILRSYVADALKEHGLTGQVVATLQRGDESPRQVELALARLLVGGFQPDWQRYFPVEGRFVGLPNYAWQHEVFDLPVSAETLGMLQRKRVHPLLGYPLPDREATWENRLDTQLFPTLADHKVGESVLFPGAAFLELAMAAALELHPGDFVDIEELEIHSPLLLPAEGSKKVRLGIETADGTLRISSRGLGVQEEWAQHVVARLPGEARGVLLGGQAPDLPERAPDYDGARHLALTRAVGLHYGPAYQTVEAAWVTETKVLALLRAPAEISQELEQLHLHPALLDGAFQLITELLVSQPVRNRGLAFIPVKLGRVAFDRQGGTPRIAEVRPRKRSEHSLLVDFALYDEAGKMLLYIQEARFRGVRLQRDRSSDIRHLAHHGIAAPGRMPQKPRETVPAPALAERMQEGAGDLAQLRYRDEVEPLLDALCSSFVLDLLESLPQGHLSFEQYEHWAGQVPPAFLQALLRQAEADGSLAPDGENGWRLVESGERPSSQAIWQELFRSYPEQFQIIHTVGRIGSNLHALLEGQQPLDALLPRESSPAALARQILGSDGAQRLSAGLRTTLAQHLDSLPAGQRLRVLEMGLGEQPLFKELYGALDFDRLDYLYCPGDAEHGEQLRGEYPNIQVLAAEGIECIASVDWVLLPDDFAPLGTLSQALQQASSRLAPHGQLLMQAHYPSRWADFVFGAAADWWLPGTEQALSRQQRPAFWQEELERLGLPLEQMVEALPGSACGSYWLLARSGNQTLPATTPATACWALLADGKDPAAQVLGELLRERGQQVAVLAPGDAQALADQLAALDWAPDHLLHLAGLDDGSGLDGQGARCLLAAAAVQACEAVGISAQCWLLTRGAASHLSGDAEPQALDAIADSAFWGFGRTLANESATCRIRLVDLAPDTPLPALVPVLLCADEETEIALDAAGRRHAPRLRILEQAPSASQSDSRVCLGFELPGQLRNLRWEIREAGTPAADELEVQVRATGLNFRDVMFALGLLSDEAIENGFSGPTLGFEFAGEVSAVGSAVMGTFAPGERVVGFGPSSFANRLTTSANAVARIPEGMSFEAAATIPSTFFTVFYALHHLARLEPGEKVLIHGAAGGVGLAAIQVARWCGAEIYATAGSDEKRGLLRMLGVQHIFDSRSLAYADEVLAATGGQGVDVVLNSLAGEAINRNFRVLRPFGRFLELGKRDFYQNTRIGLRPFRNNISYFGIDADQLMSERPELTRRLFGQMMELFEQGVLHPLPFREFDANQVVEAFRYMQQARQIGKIVITYRTPFERLHDVRQQPHEALHLDAQATYLVTGGLGGFGLRTAQWLVEKGARHLVLLGRRGPASEEAQPLLATWKAAGIDARAEACDVTDPAQLRAQFERIAASPWPLRGVVHAATVIDDGLIRNLDAGQLQRVLEPKAKGAQYLHELSAGLALDFFVLFSSATTLFGNPGQANYVAANHWLEGLARYRRSLGLPATAVLWGAIDDAGFLARNEQIKAALQSRMGGSALRTELALAHLEQLLLHGDSGLGVLELEWKALARFLPSAGTPRFSELARLHGGEQDDESAAQDIRQMLEELDEPELLERFVELLKLEVSEILRLPASRVDAQRPLQELGLDSLMSVELVVALEDRFGIRLPVMELSETSSLDKLSVRLLELLRGEHAPAEGSEVLAGSVLARHGVQFSTEEIQEMSKQLEAGTAPKPLIE</sequence>
<gene>
    <name evidence="13" type="ORF">A9C11_24080</name>
</gene>
<dbReference type="GO" id="GO:0016491">
    <property type="term" value="F:oxidoreductase activity"/>
    <property type="evidence" value="ECO:0007669"/>
    <property type="project" value="InterPro"/>
</dbReference>
<dbReference type="CDD" id="cd08955">
    <property type="entry name" value="KR_2_FAS_SDR_x"/>
    <property type="match status" value="1"/>
</dbReference>
<dbReference type="SUPFAM" id="SSF53901">
    <property type="entry name" value="Thiolase-like"/>
    <property type="match status" value="1"/>
</dbReference>
<evidence type="ECO:0000259" key="12">
    <source>
        <dbReference type="PROSITE" id="PS52019"/>
    </source>
</evidence>
<dbReference type="EMBL" id="CP015878">
    <property type="protein sequence ID" value="ANI16863.1"/>
    <property type="molecule type" value="Genomic_DNA"/>
</dbReference>
<feature type="domain" description="Carrier" evidence="10">
    <location>
        <begin position="2378"/>
        <end position="2455"/>
    </location>
</feature>
<dbReference type="Pfam" id="PF00107">
    <property type="entry name" value="ADH_zinc_N"/>
    <property type="match status" value="1"/>
</dbReference>
<dbReference type="InterPro" id="IPR001227">
    <property type="entry name" value="Ac_transferase_dom_sf"/>
</dbReference>
<dbReference type="Pfam" id="PF21089">
    <property type="entry name" value="PKS_DH_N"/>
    <property type="match status" value="1"/>
</dbReference>
<dbReference type="InterPro" id="IPR016039">
    <property type="entry name" value="Thiolase-like"/>
</dbReference>
<dbReference type="InterPro" id="IPR020806">
    <property type="entry name" value="PKS_PP-bd"/>
</dbReference>
<dbReference type="PANTHER" id="PTHR43775:SF37">
    <property type="entry name" value="SI:DKEY-61P9.11"/>
    <property type="match status" value="1"/>
</dbReference>
<evidence type="ECO:0000256" key="9">
    <source>
        <dbReference type="PROSITE-ProRule" id="PRU01363"/>
    </source>
</evidence>
<organism evidence="13 14">
    <name type="scientific">Pseudomonas citronellolis</name>
    <dbReference type="NCBI Taxonomy" id="53408"/>
    <lineage>
        <taxon>Bacteria</taxon>
        <taxon>Pseudomonadati</taxon>
        <taxon>Pseudomonadota</taxon>
        <taxon>Gammaproteobacteria</taxon>
        <taxon>Pseudomonadales</taxon>
        <taxon>Pseudomonadaceae</taxon>
        <taxon>Pseudomonas</taxon>
    </lineage>
</organism>
<feature type="domain" description="PKS/mFAS DH" evidence="12">
    <location>
        <begin position="899"/>
        <end position="1177"/>
    </location>
</feature>
<dbReference type="SMART" id="SM00823">
    <property type="entry name" value="PKS_PP"/>
    <property type="match status" value="1"/>
</dbReference>
<dbReference type="Gene3D" id="3.40.50.720">
    <property type="entry name" value="NAD(P)-binding Rossmann-like Domain"/>
    <property type="match status" value="3"/>
</dbReference>
<dbReference type="SUPFAM" id="SSF52151">
    <property type="entry name" value="FabD/lysophospholipase-like"/>
    <property type="match status" value="1"/>
</dbReference>
<dbReference type="InterPro" id="IPR016036">
    <property type="entry name" value="Malonyl_transacylase_ACP-bd"/>
</dbReference>
<keyword evidence="6" id="KW-0521">NADP</keyword>
<dbReference type="SUPFAM" id="SSF47336">
    <property type="entry name" value="ACP-like"/>
    <property type="match status" value="1"/>
</dbReference>
<dbReference type="InterPro" id="IPR014030">
    <property type="entry name" value="Ketoacyl_synth_N"/>
</dbReference>
<dbReference type="RefSeq" id="WP_064584092.1">
    <property type="nucleotide sequence ID" value="NZ_CP015878.1"/>
</dbReference>
<evidence type="ECO:0000313" key="13">
    <source>
        <dbReference type="EMBL" id="ANI16863.1"/>
    </source>
</evidence>
<evidence type="ECO:0000256" key="8">
    <source>
        <dbReference type="ARBA" id="ARBA00023315"/>
    </source>
</evidence>
<dbReference type="InterPro" id="IPR006162">
    <property type="entry name" value="Ppantetheine_attach_site"/>
</dbReference>
<dbReference type="Gene3D" id="3.90.180.10">
    <property type="entry name" value="Medium-chain alcohol dehydrogenases, catalytic domain"/>
    <property type="match status" value="1"/>
</dbReference>